<dbReference type="Pfam" id="PF02683">
    <property type="entry name" value="DsbD_TM"/>
    <property type="match status" value="1"/>
</dbReference>
<organism evidence="10 11">
    <name type="scientific">Photobacterium sp. (strain ATCC 43367)</name>
    <dbReference type="NCBI Taxonomy" id="379097"/>
    <lineage>
        <taxon>Bacteria</taxon>
        <taxon>Pseudomonadati</taxon>
        <taxon>Pseudomonadota</taxon>
        <taxon>Gammaproteobacteria</taxon>
        <taxon>Vibrionales</taxon>
        <taxon>Vibrionaceae</taxon>
        <taxon>Vibrio</taxon>
        <taxon>Vibrio oreintalis group</taxon>
    </lineage>
</organism>
<dbReference type="SUPFAM" id="SSF52833">
    <property type="entry name" value="Thioredoxin-like"/>
    <property type="match status" value="1"/>
</dbReference>
<dbReference type="Proteomes" id="UP000030451">
    <property type="component" value="Unassembled WGS sequence"/>
</dbReference>
<evidence type="ECO:0000256" key="3">
    <source>
        <dbReference type="ARBA" id="ARBA00022748"/>
    </source>
</evidence>
<evidence type="ECO:0000256" key="2">
    <source>
        <dbReference type="ARBA" id="ARBA00022692"/>
    </source>
</evidence>
<feature type="transmembrane region" description="Helical" evidence="6">
    <location>
        <begin position="382"/>
        <end position="402"/>
    </location>
</feature>
<feature type="transmembrane region" description="Helical" evidence="6">
    <location>
        <begin position="499"/>
        <end position="516"/>
    </location>
</feature>
<evidence type="ECO:0000259" key="9">
    <source>
        <dbReference type="Pfam" id="PF11412"/>
    </source>
</evidence>
<feature type="transmembrane region" description="Helical" evidence="6">
    <location>
        <begin position="522"/>
        <end position="538"/>
    </location>
</feature>
<dbReference type="Gene3D" id="3.40.30.10">
    <property type="entry name" value="Glutaredoxin"/>
    <property type="match status" value="1"/>
</dbReference>
<dbReference type="RefSeq" id="WP_038188407.1">
    <property type="nucleotide sequence ID" value="NZ_JRWP01000004.1"/>
</dbReference>
<keyword evidence="2 6" id="KW-0812">Transmembrane</keyword>
<evidence type="ECO:0000256" key="6">
    <source>
        <dbReference type="SAM" id="Phobius"/>
    </source>
</evidence>
<feature type="transmembrane region" description="Helical" evidence="6">
    <location>
        <begin position="344"/>
        <end position="362"/>
    </location>
</feature>
<dbReference type="PANTHER" id="PTHR32234">
    <property type="entry name" value="THIOL:DISULFIDE INTERCHANGE PROTEIN DSBD"/>
    <property type="match status" value="1"/>
</dbReference>
<evidence type="ECO:0000256" key="5">
    <source>
        <dbReference type="ARBA" id="ARBA00023136"/>
    </source>
</evidence>
<reference evidence="10 11" key="1">
    <citation type="submission" date="2014-10" db="EMBL/GenBank/DDBJ databases">
        <title>Genome sequencing of Vibrio sinaloensis T08.</title>
        <authorList>
            <person name="Chan K.-G."/>
            <person name="Mohamad N.I."/>
        </authorList>
    </citation>
    <scope>NUCLEOTIDE SEQUENCE [LARGE SCALE GENOMIC DNA]</scope>
    <source>
        <strain evidence="10 11">T08</strain>
    </source>
</reference>
<keyword evidence="7" id="KW-0732">Signal</keyword>
<dbReference type="AlphaFoldDB" id="A0A0A5JQE6"/>
<name>A0A0A5JQE6_PHOS4</name>
<feature type="transmembrane region" description="Helical" evidence="6">
    <location>
        <begin position="550"/>
        <end position="569"/>
    </location>
</feature>
<feature type="transmembrane region" description="Helical" evidence="6">
    <location>
        <begin position="298"/>
        <end position="323"/>
    </location>
</feature>
<dbReference type="GO" id="GO:0015035">
    <property type="term" value="F:protein-disulfide reductase activity"/>
    <property type="evidence" value="ECO:0007669"/>
    <property type="project" value="TreeGrafter"/>
</dbReference>
<feature type="domain" description="Thiol:disulfide interchange protein DsbD N-terminal" evidence="9">
    <location>
        <begin position="57"/>
        <end position="162"/>
    </location>
</feature>
<keyword evidence="5 6" id="KW-0472">Membrane</keyword>
<sequence>MRDRIQSTSAYLMLFALTMLSALLSFSVQASVETGWMSSPEHPPVRTRFVITGQVDETKQQVEGFLEVELSDGWKTYWRSPGEGGVAPSIDWHDSENLGNVDWHWPYPQQFDLLGIHTLGYQGDTVIPMTLTIEDWSQPVDLKATLRLSSCTTICVLTDYPFELSFRPEQLTLSEDAVYQYAQAISRVPKASPLIQSTQATWDRDQQRLEVRVAKSLGWHLPEMVVDGATESSQEYGFKPLGLVVEQNTAVATFAVKSWLGEVHLDGRELHISIEDEHFLAEQSVIARSGRVEQSASVVAMLGFAFLGGLILNIMPCVLPVLGMKLSSVLSTQGLQRREVRRQFLASSAGILASFWLLAAMLVGLKLTGSVVGWGIQFQSPWFIGLMVLVTLLFGSNMLGLFEIRLSTNTTTWLATRGGGRYWGHFSQGAFATLLATPCSAPFLGTAVAFALAASNAELLVIFTALAAGMAMPWLLVAMWPNHARALPKPGRWMNKVRVLFGLMLLATSCWLLYLLANHLPIFWIILLAVAAIVVLLARIKRVYGDKAMALSGAILLFSLVGSLLVASVTTEHWATPLPQDPNWKPLSNRLIEQSVAQGQTVFVNVTADWCITCQANKIGVILQDPVYSTLLAENVVTIQGDWTHPDSAVTDYLRANGRYGVPFNIVYGPYAPDGIPLPVILTEQVVMDAMNMASKGVR</sequence>
<evidence type="ECO:0000313" key="11">
    <source>
        <dbReference type="Proteomes" id="UP000030451"/>
    </source>
</evidence>
<feature type="signal peptide" evidence="7">
    <location>
        <begin position="1"/>
        <end position="30"/>
    </location>
</feature>
<dbReference type="PANTHER" id="PTHR32234:SF3">
    <property type="entry name" value="SUPPRESSION OF COPPER SENSITIVITY PROTEIN"/>
    <property type="match status" value="1"/>
</dbReference>
<evidence type="ECO:0000256" key="7">
    <source>
        <dbReference type="SAM" id="SignalP"/>
    </source>
</evidence>
<dbReference type="Pfam" id="PF13899">
    <property type="entry name" value="Thioredoxin_7"/>
    <property type="match status" value="1"/>
</dbReference>
<dbReference type="InterPro" id="IPR028250">
    <property type="entry name" value="DsbDN"/>
</dbReference>
<dbReference type="GO" id="GO:0017004">
    <property type="term" value="P:cytochrome complex assembly"/>
    <property type="evidence" value="ECO:0007669"/>
    <property type="project" value="UniProtKB-KW"/>
</dbReference>
<protein>
    <submittedName>
        <fullName evidence="10">Cytochrome C biogenesis protein</fullName>
    </submittedName>
</protein>
<proteinExistence type="predicted"/>
<accession>A0A0A5JQE6</accession>
<dbReference type="Pfam" id="PF11412">
    <property type="entry name" value="DsbD_N"/>
    <property type="match status" value="1"/>
</dbReference>
<evidence type="ECO:0000259" key="8">
    <source>
        <dbReference type="Pfam" id="PF02683"/>
    </source>
</evidence>
<feature type="transmembrane region" description="Helical" evidence="6">
    <location>
        <begin position="459"/>
        <end position="478"/>
    </location>
</feature>
<evidence type="ECO:0000256" key="4">
    <source>
        <dbReference type="ARBA" id="ARBA00022989"/>
    </source>
</evidence>
<feature type="chain" id="PRO_5002012498" evidence="7">
    <location>
        <begin position="31"/>
        <end position="699"/>
    </location>
</feature>
<evidence type="ECO:0000256" key="1">
    <source>
        <dbReference type="ARBA" id="ARBA00004141"/>
    </source>
</evidence>
<dbReference type="EMBL" id="JRWP01000004">
    <property type="protein sequence ID" value="KGY10183.1"/>
    <property type="molecule type" value="Genomic_DNA"/>
</dbReference>
<dbReference type="GO" id="GO:0016020">
    <property type="term" value="C:membrane"/>
    <property type="evidence" value="ECO:0007669"/>
    <property type="project" value="UniProtKB-SubCell"/>
</dbReference>
<evidence type="ECO:0000313" key="10">
    <source>
        <dbReference type="EMBL" id="KGY10183.1"/>
    </source>
</evidence>
<dbReference type="GO" id="GO:0045454">
    <property type="term" value="P:cell redox homeostasis"/>
    <property type="evidence" value="ECO:0007669"/>
    <property type="project" value="TreeGrafter"/>
</dbReference>
<feature type="transmembrane region" description="Helical" evidence="6">
    <location>
        <begin position="431"/>
        <end position="453"/>
    </location>
</feature>
<dbReference type="CDD" id="cd02953">
    <property type="entry name" value="DsbDgamma"/>
    <property type="match status" value="1"/>
</dbReference>
<keyword evidence="4 6" id="KW-1133">Transmembrane helix</keyword>
<dbReference type="OrthoDB" id="9811036at2"/>
<feature type="domain" description="Cytochrome C biogenesis protein transmembrane" evidence="8">
    <location>
        <begin position="300"/>
        <end position="513"/>
    </location>
</feature>
<dbReference type="STRING" id="379097.SE23_05950"/>
<gene>
    <name evidence="10" type="ORF">NM06_04535</name>
</gene>
<dbReference type="InterPro" id="IPR003834">
    <property type="entry name" value="Cyt_c_assmbl_TM_dom"/>
</dbReference>
<keyword evidence="3" id="KW-0201">Cytochrome c-type biogenesis</keyword>
<dbReference type="InterPro" id="IPR036249">
    <property type="entry name" value="Thioredoxin-like_sf"/>
</dbReference>
<dbReference type="InterPro" id="IPR035671">
    <property type="entry name" value="DsbD_gamma"/>
</dbReference>
<comment type="caution">
    <text evidence="10">The sequence shown here is derived from an EMBL/GenBank/DDBJ whole genome shotgun (WGS) entry which is preliminary data.</text>
</comment>
<comment type="subcellular location">
    <subcellularLocation>
        <location evidence="1">Membrane</location>
        <topology evidence="1">Multi-pass membrane protein</topology>
    </subcellularLocation>
</comment>